<sequence length="101" mass="10066">MPLSPTNIIGIVVGGVALCLFAATIWHGCAIREGQGTGPYLNPADNLGGGPMWDMDSRSEVGREEDLGGTGDVEAGTGGAENAGGKIDIEQIAEGGAGIAL</sequence>
<feature type="compositionally biased region" description="Basic and acidic residues" evidence="1">
    <location>
        <begin position="55"/>
        <end position="66"/>
    </location>
</feature>
<feature type="region of interest" description="Disordered" evidence="1">
    <location>
        <begin position="42"/>
        <end position="86"/>
    </location>
</feature>
<keyword evidence="2" id="KW-1133">Transmembrane helix</keyword>
<name>A0A1L7WSC8_9HELO</name>
<accession>A0A1L7WSC8</accession>
<dbReference type="Proteomes" id="UP000184330">
    <property type="component" value="Unassembled WGS sequence"/>
</dbReference>
<dbReference type="OrthoDB" id="10438291at2759"/>
<evidence type="ECO:0000313" key="4">
    <source>
        <dbReference type="Proteomes" id="UP000184330"/>
    </source>
</evidence>
<feature type="transmembrane region" description="Helical" evidence="2">
    <location>
        <begin position="6"/>
        <end position="26"/>
    </location>
</feature>
<dbReference type="AlphaFoldDB" id="A0A1L7WSC8"/>
<feature type="compositionally biased region" description="Gly residues" evidence="1">
    <location>
        <begin position="68"/>
        <end position="82"/>
    </location>
</feature>
<organism evidence="3 4">
    <name type="scientific">Phialocephala subalpina</name>
    <dbReference type="NCBI Taxonomy" id="576137"/>
    <lineage>
        <taxon>Eukaryota</taxon>
        <taxon>Fungi</taxon>
        <taxon>Dikarya</taxon>
        <taxon>Ascomycota</taxon>
        <taxon>Pezizomycotina</taxon>
        <taxon>Leotiomycetes</taxon>
        <taxon>Helotiales</taxon>
        <taxon>Mollisiaceae</taxon>
        <taxon>Phialocephala</taxon>
        <taxon>Phialocephala fortinii species complex</taxon>
    </lineage>
</organism>
<proteinExistence type="predicted"/>
<reference evidence="3 4" key="1">
    <citation type="submission" date="2016-03" db="EMBL/GenBank/DDBJ databases">
        <authorList>
            <person name="Ploux O."/>
        </authorList>
    </citation>
    <scope>NUCLEOTIDE SEQUENCE [LARGE SCALE GENOMIC DNA]</scope>
    <source>
        <strain evidence="3 4">UAMH 11012</strain>
    </source>
</reference>
<evidence type="ECO:0000256" key="2">
    <source>
        <dbReference type="SAM" id="Phobius"/>
    </source>
</evidence>
<dbReference type="EMBL" id="FJOG01000007">
    <property type="protein sequence ID" value="CZR55681.1"/>
    <property type="molecule type" value="Genomic_DNA"/>
</dbReference>
<protein>
    <submittedName>
        <fullName evidence="3">Uncharacterized protein</fullName>
    </submittedName>
</protein>
<keyword evidence="4" id="KW-1185">Reference proteome</keyword>
<evidence type="ECO:0000256" key="1">
    <source>
        <dbReference type="SAM" id="MobiDB-lite"/>
    </source>
</evidence>
<keyword evidence="2" id="KW-0472">Membrane</keyword>
<keyword evidence="2" id="KW-0812">Transmembrane</keyword>
<evidence type="ECO:0000313" key="3">
    <source>
        <dbReference type="EMBL" id="CZR55681.1"/>
    </source>
</evidence>
<gene>
    <name evidence="3" type="ORF">PAC_05569</name>
</gene>